<dbReference type="Proteomes" id="UP000193240">
    <property type="component" value="Unassembled WGS sequence"/>
</dbReference>
<feature type="compositionally biased region" description="Basic residues" evidence="1">
    <location>
        <begin position="71"/>
        <end position="86"/>
    </location>
</feature>
<feature type="compositionally biased region" description="Basic and acidic residues" evidence="1">
    <location>
        <begin position="109"/>
        <end position="119"/>
    </location>
</feature>
<evidence type="ECO:0000313" key="3">
    <source>
        <dbReference type="Proteomes" id="UP000193240"/>
    </source>
</evidence>
<evidence type="ECO:0000256" key="1">
    <source>
        <dbReference type="SAM" id="MobiDB-lite"/>
    </source>
</evidence>
<organism evidence="2 3">
    <name type="scientific">Epicoccum nigrum</name>
    <name type="common">Soil fungus</name>
    <name type="synonym">Epicoccum purpurascens</name>
    <dbReference type="NCBI Taxonomy" id="105696"/>
    <lineage>
        <taxon>Eukaryota</taxon>
        <taxon>Fungi</taxon>
        <taxon>Dikarya</taxon>
        <taxon>Ascomycota</taxon>
        <taxon>Pezizomycotina</taxon>
        <taxon>Dothideomycetes</taxon>
        <taxon>Pleosporomycetidae</taxon>
        <taxon>Pleosporales</taxon>
        <taxon>Pleosporineae</taxon>
        <taxon>Didymellaceae</taxon>
        <taxon>Epicoccum</taxon>
    </lineage>
</organism>
<feature type="region of interest" description="Disordered" evidence="1">
    <location>
        <begin position="31"/>
        <end position="150"/>
    </location>
</feature>
<gene>
    <name evidence="2" type="ORF">B5807_06596</name>
</gene>
<protein>
    <submittedName>
        <fullName evidence="2">Uncharacterized protein</fullName>
    </submittedName>
</protein>
<accession>A0A1Y2LVS5</accession>
<keyword evidence="3" id="KW-1185">Reference proteome</keyword>
<dbReference type="EMBL" id="KZ107847">
    <property type="protein sequence ID" value="OSS47951.1"/>
    <property type="molecule type" value="Genomic_DNA"/>
</dbReference>
<proteinExistence type="predicted"/>
<name>A0A1Y2LVS5_EPING</name>
<reference evidence="2 3" key="1">
    <citation type="journal article" date="2017" name="Genome Announc.">
        <title>Genome sequence of the saprophytic ascomycete Epicoccum nigrum ICMP 19927 strain isolated from New Zealand.</title>
        <authorList>
            <person name="Fokin M."/>
            <person name="Fleetwood D."/>
            <person name="Weir B.S."/>
            <person name="Villas-Boas S.G."/>
        </authorList>
    </citation>
    <scope>NUCLEOTIDE SEQUENCE [LARGE SCALE GENOMIC DNA]</scope>
    <source>
        <strain evidence="2 3">ICMP 19927</strain>
    </source>
</reference>
<evidence type="ECO:0000313" key="2">
    <source>
        <dbReference type="EMBL" id="OSS47951.1"/>
    </source>
</evidence>
<dbReference type="AlphaFoldDB" id="A0A1Y2LVS5"/>
<sequence length="150" mass="16632">MADDEFQSPLEGLPLLKKALVATGRLAACEEVKEEAENETNDKIEAPEESEAAKSADFIPYIPAPPSSPPKKSHKRGHPRKYRRDNKSKPIMTNEDGTPIPKSRYGWIDGHKPKQKKADEIDDLQESGPEITQRAKDNLKGKESDGNAVD</sequence>
<feature type="compositionally biased region" description="Basic and acidic residues" evidence="1">
    <location>
        <begin position="133"/>
        <end position="150"/>
    </location>
</feature>
<dbReference type="InParanoid" id="A0A1Y2LVS5"/>
<feature type="compositionally biased region" description="Basic and acidic residues" evidence="1">
    <location>
        <begin position="40"/>
        <end position="54"/>
    </location>
</feature>